<dbReference type="AlphaFoldDB" id="B0CVN5"/>
<evidence type="ECO:0000256" key="1">
    <source>
        <dbReference type="SAM" id="MobiDB-lite"/>
    </source>
</evidence>
<dbReference type="KEGG" id="lbc:LACBIDRAFT_309145"/>
<accession>B0CVN5</accession>
<name>B0CVN5_LACBS</name>
<dbReference type="InParanoid" id="B0CVN5"/>
<evidence type="ECO:0000313" key="3">
    <source>
        <dbReference type="Proteomes" id="UP000001194"/>
    </source>
</evidence>
<dbReference type="STRING" id="486041.B0CVN5"/>
<feature type="region of interest" description="Disordered" evidence="1">
    <location>
        <begin position="719"/>
        <end position="759"/>
    </location>
</feature>
<organism evidence="3">
    <name type="scientific">Laccaria bicolor (strain S238N-H82 / ATCC MYA-4686)</name>
    <name type="common">Bicoloured deceiver</name>
    <name type="synonym">Laccaria laccata var. bicolor</name>
    <dbReference type="NCBI Taxonomy" id="486041"/>
    <lineage>
        <taxon>Eukaryota</taxon>
        <taxon>Fungi</taxon>
        <taxon>Dikarya</taxon>
        <taxon>Basidiomycota</taxon>
        <taxon>Agaricomycotina</taxon>
        <taxon>Agaricomycetes</taxon>
        <taxon>Agaricomycetidae</taxon>
        <taxon>Agaricales</taxon>
        <taxon>Agaricineae</taxon>
        <taxon>Hydnangiaceae</taxon>
        <taxon>Laccaria</taxon>
    </lineage>
</organism>
<dbReference type="OrthoDB" id="270318at2759"/>
<dbReference type="RefSeq" id="XP_001876274.1">
    <property type="nucleotide sequence ID" value="XM_001876239.1"/>
</dbReference>
<feature type="compositionally biased region" description="Acidic residues" evidence="1">
    <location>
        <begin position="858"/>
        <end position="870"/>
    </location>
</feature>
<keyword evidence="3" id="KW-1185">Reference proteome</keyword>
<gene>
    <name evidence="2" type="ORF">LACBIDRAFT_309145</name>
</gene>
<feature type="region of interest" description="Disordered" evidence="1">
    <location>
        <begin position="479"/>
        <end position="506"/>
    </location>
</feature>
<feature type="region of interest" description="Disordered" evidence="1">
    <location>
        <begin position="850"/>
        <end position="882"/>
    </location>
</feature>
<dbReference type="Proteomes" id="UP000001194">
    <property type="component" value="Unassembled WGS sequence"/>
</dbReference>
<evidence type="ECO:0000313" key="2">
    <source>
        <dbReference type="EMBL" id="EDR13776.1"/>
    </source>
</evidence>
<dbReference type="GeneID" id="6071119"/>
<dbReference type="HOGENOM" id="CLU_021749_0_0_1"/>
<dbReference type="EMBL" id="DS547093">
    <property type="protein sequence ID" value="EDR13776.1"/>
    <property type="molecule type" value="Genomic_DNA"/>
</dbReference>
<proteinExistence type="predicted"/>
<sequence length="882" mass="101320">MQHLCDEVLQLIFYELPDPSALTLVARRFHRFAQDPYVRAHYFLTHYGPTEAMYYALGRGKLITERVLDILLSSGAHLSRYLIQIAIHHYFHTQTHFIKTPWVRNVPLRVFVYFLKLAEDKYGEIPRGKGEDDGSVFTTFLKESRFPPQMKTVNWENVKEILDTFNFIPFCSRDPVMAQFPLALAIEPRLLPYAVANGFHMDYKYRDFVFRKMFERPSPSSETRADDIAHNIRELCKLDPTMFVSRTVAAEVCMEAKANDVGYGALKQLDKSGHLRFSLSNLVEDLLKTFLTTRAICSETIGDVLRHLYSEFKSSDATVRLVILIAVFVSAENLHTDPSVVHAKLEDLGLTPLTKKDAYNILVNPFVERYHNLLDYARQEIGVSEEGTKGMGPKERRQLVEEVAVKCLEVACKGKFIKKLCDGFPYLQPIIMKIVLEKYQIRVEDVPSWEDGLASRTYVAKLSRDFLRFGVGEVHSKESLLPEASEGDKDDVDPEEDEDLVGEDRGGDINEASAAALMFDFETHEGDSRSELVGNISTQEVTEHEVHARLCRVCGAITQETLTTMIRHDEATPIRLRRRLMYSATAFDLSGKLHYPHDPVHVGKWVKTQFGVKSSISAIYMTHAVINDNCHLLHNYTMATDKTLFNTLSQHVPITFKHFQILARLGRAPVGHHYFNIFASLNHFLQNFYLFHGIEAGAEFYMDEDDYIANNDQARKLLSNTKIKKESTPDDVSDSPLARPTPRSHKRLRRSTTNSIHSYAIPDSDDDTITYGEHIEDRYEKKKFRASGLQLWIKNLAELLKAEQRKYNEYKRRQERAAEPGTKIRVGKTSFLKSLGTNLRSLRKIEAEKRLKYNEPDPTVEDYSDDDDEEYTTRRSKKRRTT</sequence>
<feature type="compositionally biased region" description="Acidic residues" evidence="1">
    <location>
        <begin position="488"/>
        <end position="501"/>
    </location>
</feature>
<reference evidence="2 3" key="1">
    <citation type="journal article" date="2008" name="Nature">
        <title>The genome of Laccaria bicolor provides insights into mycorrhizal symbiosis.</title>
        <authorList>
            <person name="Martin F."/>
            <person name="Aerts A."/>
            <person name="Ahren D."/>
            <person name="Brun A."/>
            <person name="Danchin E.G.J."/>
            <person name="Duchaussoy F."/>
            <person name="Gibon J."/>
            <person name="Kohler A."/>
            <person name="Lindquist E."/>
            <person name="Pereda V."/>
            <person name="Salamov A."/>
            <person name="Shapiro H.J."/>
            <person name="Wuyts J."/>
            <person name="Blaudez D."/>
            <person name="Buee M."/>
            <person name="Brokstein P."/>
            <person name="Canbaeck B."/>
            <person name="Cohen D."/>
            <person name="Courty P.E."/>
            <person name="Coutinho P.M."/>
            <person name="Delaruelle C."/>
            <person name="Detter J.C."/>
            <person name="Deveau A."/>
            <person name="DiFazio S."/>
            <person name="Duplessis S."/>
            <person name="Fraissinet-Tachet L."/>
            <person name="Lucic E."/>
            <person name="Frey-Klett P."/>
            <person name="Fourrey C."/>
            <person name="Feussner I."/>
            <person name="Gay G."/>
            <person name="Grimwood J."/>
            <person name="Hoegger P.J."/>
            <person name="Jain P."/>
            <person name="Kilaru S."/>
            <person name="Labbe J."/>
            <person name="Lin Y.C."/>
            <person name="Legue V."/>
            <person name="Le Tacon F."/>
            <person name="Marmeisse R."/>
            <person name="Melayah D."/>
            <person name="Montanini B."/>
            <person name="Muratet M."/>
            <person name="Nehls U."/>
            <person name="Niculita-Hirzel H."/>
            <person name="Oudot-Le Secq M.P."/>
            <person name="Peter M."/>
            <person name="Quesneville H."/>
            <person name="Rajashekar B."/>
            <person name="Reich M."/>
            <person name="Rouhier N."/>
            <person name="Schmutz J."/>
            <person name="Yin T."/>
            <person name="Chalot M."/>
            <person name="Henrissat B."/>
            <person name="Kuees U."/>
            <person name="Lucas S."/>
            <person name="Van de Peer Y."/>
            <person name="Podila G.K."/>
            <person name="Polle A."/>
            <person name="Pukkila P.J."/>
            <person name="Richardson P.M."/>
            <person name="Rouze P."/>
            <person name="Sanders I.R."/>
            <person name="Stajich J.E."/>
            <person name="Tunlid A."/>
            <person name="Tuskan G."/>
            <person name="Grigoriev I.V."/>
        </authorList>
    </citation>
    <scope>NUCLEOTIDE SEQUENCE [LARGE SCALE GENOMIC DNA]</scope>
    <source>
        <strain evidence="3">S238N-H82 / ATCC MYA-4686</strain>
    </source>
</reference>
<protein>
    <submittedName>
        <fullName evidence="2">Predicted protein</fullName>
    </submittedName>
</protein>